<organism evidence="2 3">
    <name type="scientific">Oryzomicrobium terrae</name>
    <dbReference type="NCBI Taxonomy" id="1735038"/>
    <lineage>
        <taxon>Bacteria</taxon>
        <taxon>Pseudomonadati</taxon>
        <taxon>Pseudomonadota</taxon>
        <taxon>Betaproteobacteria</taxon>
        <taxon>Rhodocyclales</taxon>
        <taxon>Rhodocyclaceae</taxon>
        <taxon>Oryzomicrobium</taxon>
    </lineage>
</organism>
<evidence type="ECO:0008006" key="4">
    <source>
        <dbReference type="Google" id="ProtNLM"/>
    </source>
</evidence>
<dbReference type="Pfam" id="PF10636">
    <property type="entry name" value="hemP"/>
    <property type="match status" value="1"/>
</dbReference>
<dbReference type="EMBL" id="CP022579">
    <property type="protein sequence ID" value="QEL64320.1"/>
    <property type="molecule type" value="Genomic_DNA"/>
</dbReference>
<feature type="region of interest" description="Disordered" evidence="1">
    <location>
        <begin position="1"/>
        <end position="27"/>
    </location>
</feature>
<keyword evidence="3" id="KW-1185">Reference proteome</keyword>
<dbReference type="InterPro" id="IPR019600">
    <property type="entry name" value="Hemin_uptake_protein_HemP"/>
</dbReference>
<feature type="compositionally biased region" description="Low complexity" evidence="1">
    <location>
        <begin position="9"/>
        <end position="27"/>
    </location>
</feature>
<dbReference type="RefSeq" id="WP_149424966.1">
    <property type="nucleotide sequence ID" value="NZ_CP022579.1"/>
</dbReference>
<accession>A0A5C1E5Z3</accession>
<evidence type="ECO:0000313" key="3">
    <source>
        <dbReference type="Proteomes" id="UP000323671"/>
    </source>
</evidence>
<dbReference type="Gene3D" id="2.10.70.10">
    <property type="entry name" value="Complement Module, domain 1"/>
    <property type="match status" value="1"/>
</dbReference>
<evidence type="ECO:0000256" key="1">
    <source>
        <dbReference type="SAM" id="MobiDB-lite"/>
    </source>
</evidence>
<evidence type="ECO:0000313" key="2">
    <source>
        <dbReference type="EMBL" id="QEL64320.1"/>
    </source>
</evidence>
<dbReference type="AlphaFoldDB" id="A0A5C1E5Z3"/>
<gene>
    <name evidence="2" type="ORF">OTERR_08440</name>
</gene>
<dbReference type="Proteomes" id="UP000323671">
    <property type="component" value="Chromosome"/>
</dbReference>
<reference evidence="2 3" key="1">
    <citation type="submission" date="2017-07" db="EMBL/GenBank/DDBJ databases">
        <title>Complete genome sequence of Oryzomicrobium terrae TPP412.</title>
        <authorList>
            <person name="Chiu L.-W."/>
            <person name="Lo K.-J."/>
            <person name="Tsai Y.-M."/>
            <person name="Lin S.-S."/>
            <person name="Kuo C.-H."/>
            <person name="Liu C.-T."/>
        </authorList>
    </citation>
    <scope>NUCLEOTIDE SEQUENCE [LARGE SCALE GENOMIC DNA]</scope>
    <source>
        <strain evidence="2 3">TPP412</strain>
    </source>
</reference>
<protein>
    <recommendedName>
        <fullName evidence="4">Hemin uptake protein HemP</fullName>
    </recommendedName>
</protein>
<sequence>MATTANDCAAGGRSASTGGAPGAKAGAPVLSSSQLFQGSKTVRIEHAGQSYILRLTRENKLILTK</sequence>
<name>A0A5C1E5Z3_9RHOO</name>
<dbReference type="KEGG" id="otr:OTERR_08440"/>
<proteinExistence type="predicted"/>